<evidence type="ECO:0000313" key="1">
    <source>
        <dbReference type="EMBL" id="SER11774.1"/>
    </source>
</evidence>
<reference evidence="1 2" key="1">
    <citation type="submission" date="2016-10" db="EMBL/GenBank/DDBJ databases">
        <authorList>
            <person name="Varghese N."/>
            <person name="Submissions S."/>
        </authorList>
    </citation>
    <scope>NUCLEOTIDE SEQUENCE [LARGE SCALE GENOMIC DNA]</scope>
    <source>
        <strain evidence="2">DSM 19823 / KCTC 23066 / CCTCC M 208030 / D25</strain>
    </source>
</reference>
<dbReference type="PANTHER" id="PTHR35810">
    <property type="entry name" value="CYTOPLASMIC PROTEIN-RELATED"/>
    <property type="match status" value="1"/>
</dbReference>
<dbReference type="EMBL" id="FOFY01000009">
    <property type="protein sequence ID" value="SER11774.1"/>
    <property type="molecule type" value="Genomic_DNA"/>
</dbReference>
<accession>A0AAJ4W4V1</accession>
<protein>
    <submittedName>
        <fullName evidence="1">Uncharacterized conserved protein</fullName>
    </submittedName>
</protein>
<dbReference type="PANTHER" id="PTHR35810:SF1">
    <property type="entry name" value="CYTOPLASMIC PROTEIN"/>
    <property type="match status" value="1"/>
</dbReference>
<comment type="caution">
    <text evidence="1">The sequence shown here is derived from an EMBL/GenBank/DDBJ whole genome shotgun (WGS) entry which is preliminary data.</text>
</comment>
<dbReference type="Pfam" id="PF13310">
    <property type="entry name" value="Virulence_RhuM"/>
    <property type="match status" value="1"/>
</dbReference>
<organism evidence="1 2">
    <name type="scientific">Myroides profundi</name>
    <dbReference type="NCBI Taxonomy" id="480520"/>
    <lineage>
        <taxon>Bacteria</taxon>
        <taxon>Pseudomonadati</taxon>
        <taxon>Bacteroidota</taxon>
        <taxon>Flavobacteriia</taxon>
        <taxon>Flavobacteriales</taxon>
        <taxon>Flavobacteriaceae</taxon>
        <taxon>Myroides</taxon>
    </lineage>
</organism>
<dbReference type="InterPro" id="IPR011204">
    <property type="entry name" value="Virulence_RhuM-like"/>
</dbReference>
<dbReference type="PIRSF" id="PIRSF015268">
    <property type="entry name" value="Virulence_RhuM"/>
    <property type="match status" value="1"/>
</dbReference>
<dbReference type="RefSeq" id="WP_041892609.1">
    <property type="nucleotide sequence ID" value="NZ_CP010817.1"/>
</dbReference>
<name>A0AAJ4W4V1_MYRPR</name>
<proteinExistence type="predicted"/>
<dbReference type="Proteomes" id="UP000183496">
    <property type="component" value="Unassembled WGS sequence"/>
</dbReference>
<dbReference type="AlphaFoldDB" id="A0AAJ4W4V1"/>
<dbReference type="KEGG" id="mpw:MPR_2248"/>
<sequence>MKEESNVSNFLFYQNKEGKTSVQVIVDSNQETIWASQKTMSEIFGVDRSVITKHIANVLKDGELEEDSVCANFAHTASDGKKYKTNFYNLDMILSVGYRVNSVQATQFRKWANGVLREYLIKGFALDDERLKQGQQLFGKDYFEELVERIREIRSSERLFYQKITDIYATSIDYDPKSKVTQEFYAIVQNKLHWAIHNHTAAELIKKRANSNQKNMGLTSWKNEKQGGKILKSDVVVAKNYLNIEELTELNRVVSMYLDFAENMAKRQKAMKMADWIDRLDAFLSFNEYDVLKDAGKVSAMVAKQMAEVEYNKYRTVQDYEYMSDFDRFVEESRLSYGIRNYNEEHQ</sequence>
<gene>
    <name evidence="1" type="ORF">SAMN04488089_109144</name>
</gene>
<evidence type="ECO:0000313" key="2">
    <source>
        <dbReference type="Proteomes" id="UP000183496"/>
    </source>
</evidence>
<keyword evidence="2" id="KW-1185">Reference proteome</keyword>